<dbReference type="GO" id="GO:0005634">
    <property type="term" value="C:nucleus"/>
    <property type="evidence" value="ECO:0007669"/>
    <property type="project" value="UniProtKB-SubCell"/>
</dbReference>
<evidence type="ECO:0000256" key="3">
    <source>
        <dbReference type="SAM" id="MobiDB-lite"/>
    </source>
</evidence>
<dbReference type="AlphaFoldDB" id="A0A8H4IN80"/>
<accession>A0A8H4IN80</accession>
<comment type="subcellular location">
    <subcellularLocation>
        <location evidence="1">Nucleus</location>
    </subcellularLocation>
</comment>
<dbReference type="OrthoDB" id="187139at2759"/>
<dbReference type="Proteomes" id="UP000572817">
    <property type="component" value="Unassembled WGS sequence"/>
</dbReference>
<feature type="compositionally biased region" description="Basic residues" evidence="3">
    <location>
        <begin position="49"/>
        <end position="58"/>
    </location>
</feature>
<evidence type="ECO:0000313" key="4">
    <source>
        <dbReference type="EMBL" id="KAF4304245.1"/>
    </source>
</evidence>
<evidence type="ECO:0000256" key="1">
    <source>
        <dbReference type="ARBA" id="ARBA00004123"/>
    </source>
</evidence>
<dbReference type="PANTHER" id="PTHR37534:SF46">
    <property type="entry name" value="ZN(II)2CYS6 TRANSCRIPTION FACTOR (EUROFUNG)"/>
    <property type="match status" value="1"/>
</dbReference>
<dbReference type="PANTHER" id="PTHR37534">
    <property type="entry name" value="TRANSCRIPTIONAL ACTIVATOR PROTEIN UGA3"/>
    <property type="match status" value="1"/>
</dbReference>
<gene>
    <name evidence="4" type="ORF">GTA08_BOTSDO08448</name>
</gene>
<dbReference type="EMBL" id="WWBZ02000051">
    <property type="protein sequence ID" value="KAF4304245.1"/>
    <property type="molecule type" value="Genomic_DNA"/>
</dbReference>
<reference evidence="4" key="1">
    <citation type="submission" date="2020-04" db="EMBL/GenBank/DDBJ databases">
        <title>Genome Assembly and Annotation of Botryosphaeria dothidea sdau 11-99, a Latent Pathogen of Apple Fruit Ring Rot in China.</title>
        <authorList>
            <person name="Yu C."/>
            <person name="Diao Y."/>
            <person name="Lu Q."/>
            <person name="Zhao J."/>
            <person name="Cui S."/>
            <person name="Peng C."/>
            <person name="He B."/>
            <person name="Liu H."/>
        </authorList>
    </citation>
    <scope>NUCLEOTIDE SEQUENCE [LARGE SCALE GENOMIC DNA]</scope>
    <source>
        <strain evidence="4">Sdau11-99</strain>
    </source>
</reference>
<name>A0A8H4IN80_9PEZI</name>
<feature type="region of interest" description="Disordered" evidence="3">
    <location>
        <begin position="1"/>
        <end position="94"/>
    </location>
</feature>
<organism evidence="4 5">
    <name type="scientific">Botryosphaeria dothidea</name>
    <dbReference type="NCBI Taxonomy" id="55169"/>
    <lineage>
        <taxon>Eukaryota</taxon>
        <taxon>Fungi</taxon>
        <taxon>Dikarya</taxon>
        <taxon>Ascomycota</taxon>
        <taxon>Pezizomycotina</taxon>
        <taxon>Dothideomycetes</taxon>
        <taxon>Dothideomycetes incertae sedis</taxon>
        <taxon>Botryosphaeriales</taxon>
        <taxon>Botryosphaeriaceae</taxon>
        <taxon>Botryosphaeria</taxon>
    </lineage>
</organism>
<keyword evidence="5" id="KW-1185">Reference proteome</keyword>
<evidence type="ECO:0000256" key="2">
    <source>
        <dbReference type="ARBA" id="ARBA00023242"/>
    </source>
</evidence>
<proteinExistence type="predicted"/>
<evidence type="ECO:0000313" key="5">
    <source>
        <dbReference type="Proteomes" id="UP000572817"/>
    </source>
</evidence>
<protein>
    <submittedName>
        <fullName evidence="4">Uncharacterized protein</fullName>
    </submittedName>
</protein>
<dbReference type="Pfam" id="PF11951">
    <property type="entry name" value="Fungal_trans_2"/>
    <property type="match status" value="1"/>
</dbReference>
<keyword evidence="2" id="KW-0539">Nucleus</keyword>
<sequence>MGAQQSIQAHPPITADPDELWGRAAHSPVPRPQTSAEEHPAVATASLANRRRDRRVARRSTIDGGHARGGARRRRASEPDVKSDDKAGRQPADLAPALFVRRRSAVELPPRVAGLPSGALRIPGAALLFEAFLDSTVFQLLPGDAGIAAVAPIVLGDDMAMHALLALSASSLSGVVPGVDFRARYHYGRAVKSLRDRVTRCVEQKTMETDKPSMLLTVLLLCNYELNCGDPHKASFIHLDGARKMLRNCESGAGRKHGWTLLSFILEYFGFMAIAADLLAVCNEREEYSLDGRTLLPALHSLEELRARFGFNFGLSHPVLSECPRAIKVSAEEGKSIYQGPLEEADDLEKVKVEKLDDMTDVESEATPPAEPPIFEASGNLLRLAVLLVLEIISHGPLPPDKALLSRIDPLVDDFFEMMDGVQINSVVTAPLMWSCVMFGSCTRKPEQQAVLKSMIRVSSFKPAFIKTVIKVLEHIWSGEDIHAFGPFGIKRVLALRNLSIELKTMLAD</sequence>
<dbReference type="InterPro" id="IPR021858">
    <property type="entry name" value="Fun_TF"/>
</dbReference>
<comment type="caution">
    <text evidence="4">The sequence shown here is derived from an EMBL/GenBank/DDBJ whole genome shotgun (WGS) entry which is preliminary data.</text>
</comment>
<feature type="compositionally biased region" description="Basic and acidic residues" evidence="3">
    <location>
        <begin position="76"/>
        <end position="88"/>
    </location>
</feature>